<protein>
    <recommendedName>
        <fullName evidence="6">Flagellar hook capping protein</fullName>
    </recommendedName>
</protein>
<evidence type="ECO:0008006" key="6">
    <source>
        <dbReference type="Google" id="ProtNLM"/>
    </source>
</evidence>
<evidence type="ECO:0000256" key="1">
    <source>
        <dbReference type="ARBA" id="ARBA00010577"/>
    </source>
</evidence>
<dbReference type="AlphaFoldDB" id="A0A9X2ACB6"/>
<keyword evidence="5" id="KW-1185">Reference proteome</keyword>
<dbReference type="Pfam" id="PF03963">
    <property type="entry name" value="FlgD"/>
    <property type="match status" value="1"/>
</dbReference>
<evidence type="ECO:0000256" key="3">
    <source>
        <dbReference type="SAM" id="MobiDB-lite"/>
    </source>
</evidence>
<dbReference type="GO" id="GO:0044781">
    <property type="term" value="P:bacterial-type flagellum organization"/>
    <property type="evidence" value="ECO:0007669"/>
    <property type="project" value="UniProtKB-KW"/>
</dbReference>
<dbReference type="InterPro" id="IPR005648">
    <property type="entry name" value="FlgD"/>
</dbReference>
<evidence type="ECO:0000313" key="5">
    <source>
        <dbReference type="Proteomes" id="UP001139263"/>
    </source>
</evidence>
<dbReference type="RefSeq" id="WP_241714074.1">
    <property type="nucleotide sequence ID" value="NZ_JALBUF010000005.1"/>
</dbReference>
<feature type="region of interest" description="Disordered" evidence="3">
    <location>
        <begin position="1"/>
        <end position="32"/>
    </location>
</feature>
<dbReference type="EMBL" id="JALBUF010000005">
    <property type="protein sequence ID" value="MCI0183594.1"/>
    <property type="molecule type" value="Genomic_DNA"/>
</dbReference>
<keyword evidence="2" id="KW-1005">Bacterial flagellum biogenesis</keyword>
<dbReference type="Proteomes" id="UP001139263">
    <property type="component" value="Unassembled WGS sequence"/>
</dbReference>
<sequence>MSMTPASLMGTSSTNAATTATDGTTQTTTDNSQLGQNAFLQLLVTQMKYQDPLSPQSNTQFIAQLAQFSSLEQMTNVAQGQKNVISDLQSLQTSQSMTSALQLLGATVSLTDGSGASVNGSVSSVQSSANGPTIMVDGTTYPLSAVQSVIR</sequence>
<evidence type="ECO:0000256" key="2">
    <source>
        <dbReference type="ARBA" id="ARBA00022795"/>
    </source>
</evidence>
<accession>A0A9X2ACB6</accession>
<comment type="caution">
    <text evidence="4">The sequence shown here is derived from an EMBL/GenBank/DDBJ whole genome shotgun (WGS) entry which is preliminary data.</text>
</comment>
<feature type="compositionally biased region" description="Low complexity" evidence="3">
    <location>
        <begin position="10"/>
        <end position="32"/>
    </location>
</feature>
<organism evidence="4 5">
    <name type="scientific">Sulfoacidibacillus ferrooxidans</name>
    <dbReference type="NCBI Taxonomy" id="2005001"/>
    <lineage>
        <taxon>Bacteria</taxon>
        <taxon>Bacillati</taxon>
        <taxon>Bacillota</taxon>
        <taxon>Bacilli</taxon>
        <taxon>Bacillales</taxon>
        <taxon>Alicyclobacillaceae</taxon>
        <taxon>Sulfoacidibacillus</taxon>
    </lineage>
</organism>
<proteinExistence type="inferred from homology"/>
<reference evidence="4" key="1">
    <citation type="submission" date="2022-03" db="EMBL/GenBank/DDBJ databases">
        <title>Draft Genome Sequence of Firmicute Strain S0AB, a Heterotrophic Iron/Sulfur-Oxidizing Extreme Acidophile.</title>
        <authorList>
            <person name="Vergara E."/>
            <person name="Pakostova E."/>
            <person name="Johnson D.B."/>
            <person name="Holmes D.S."/>
        </authorList>
    </citation>
    <scope>NUCLEOTIDE SEQUENCE</scope>
    <source>
        <strain evidence="4">S0AB</strain>
    </source>
</reference>
<gene>
    <name evidence="4" type="ORF">MM817_01877</name>
</gene>
<evidence type="ECO:0000313" key="4">
    <source>
        <dbReference type="EMBL" id="MCI0183594.1"/>
    </source>
</evidence>
<comment type="similarity">
    <text evidence="1">Belongs to the FlgD family.</text>
</comment>
<name>A0A9X2ACB6_9BACL</name>